<evidence type="ECO:0000313" key="1">
    <source>
        <dbReference type="EMBL" id="EFG54884.1"/>
    </source>
</evidence>
<dbReference type="AlphaFoldDB" id="D4YVT8"/>
<feature type="non-terminal residue" evidence="1">
    <location>
        <position position="116"/>
    </location>
</feature>
<accession>D4YVT8</accession>
<organism evidence="1 2">
    <name type="scientific">Lactobacillus amylolyticus DSM 11664</name>
    <dbReference type="NCBI Taxonomy" id="585524"/>
    <lineage>
        <taxon>Bacteria</taxon>
        <taxon>Bacillati</taxon>
        <taxon>Bacillota</taxon>
        <taxon>Bacilli</taxon>
        <taxon>Lactobacillales</taxon>
        <taxon>Lactobacillaceae</taxon>
        <taxon>Lactobacillus</taxon>
    </lineage>
</organism>
<proteinExistence type="predicted"/>
<keyword evidence="2" id="KW-1185">Reference proteome</keyword>
<dbReference type="EMBL" id="ADNY01000066">
    <property type="protein sequence ID" value="EFG54884.1"/>
    <property type="molecule type" value="Genomic_DNA"/>
</dbReference>
<protein>
    <submittedName>
        <fullName evidence="1">Uncharacterized protein</fullName>
    </submittedName>
</protein>
<gene>
    <name evidence="1" type="ORF">HMPREF0493_1649</name>
</gene>
<comment type="caution">
    <text evidence="1">The sequence shown here is derived from an EMBL/GenBank/DDBJ whole genome shotgun (WGS) entry which is preliminary data.</text>
</comment>
<evidence type="ECO:0000313" key="2">
    <source>
        <dbReference type="Proteomes" id="UP000004069"/>
    </source>
</evidence>
<sequence length="116" mass="13663">MAYLCDKLLTGFYFKKKEDIVLFYKNLSGRSASAGQLLFVYLNRESSAAHIKKPNATPNTTVFTMLPRERCSPRSFNSLRVRAMKTFDKQSREYKLLKSLWRLYLKKYDDLDKIHP</sequence>
<dbReference type="Proteomes" id="UP000004069">
    <property type="component" value="Unassembled WGS sequence"/>
</dbReference>
<name>D4YVT8_9LACO</name>
<reference evidence="1 2" key="1">
    <citation type="submission" date="2010-04" db="EMBL/GenBank/DDBJ databases">
        <authorList>
            <person name="Muzny D."/>
            <person name="Qin X."/>
            <person name="Deng J."/>
            <person name="Jiang H."/>
            <person name="Liu Y."/>
            <person name="Qu J."/>
            <person name="Song X.-Z."/>
            <person name="Zhang L."/>
            <person name="Thornton R."/>
            <person name="Coyle M."/>
            <person name="Francisco L."/>
            <person name="Jackson L."/>
            <person name="Javaid M."/>
            <person name="Korchina V."/>
            <person name="Kovar C."/>
            <person name="Mata R."/>
            <person name="Mathew T."/>
            <person name="Ngo R."/>
            <person name="Nguyen L."/>
            <person name="Nguyen N."/>
            <person name="Okwuonu G."/>
            <person name="Ongeri F."/>
            <person name="Pham C."/>
            <person name="Simmons D."/>
            <person name="Wilczek-Boney K."/>
            <person name="Hale W."/>
            <person name="Jakkamsetti A."/>
            <person name="Pham P."/>
            <person name="Ruth R."/>
            <person name="San Lucas F."/>
            <person name="Warren J."/>
            <person name="Zhang J."/>
            <person name="Zhao Z."/>
            <person name="Zhou C."/>
            <person name="Zhu D."/>
            <person name="Lee S."/>
            <person name="Bess C."/>
            <person name="Blankenburg K."/>
            <person name="Forbes L."/>
            <person name="Fu Q."/>
            <person name="Gubbala S."/>
            <person name="Hirani K."/>
            <person name="Jayaseelan J.C."/>
            <person name="Lara F."/>
            <person name="Munidasa M."/>
            <person name="Palculict T."/>
            <person name="Patil S."/>
            <person name="Pu L.-L."/>
            <person name="Saada N."/>
            <person name="Tang L."/>
            <person name="Weissenberger G."/>
            <person name="Zhu Y."/>
            <person name="Hemphill L."/>
            <person name="Shang Y."/>
            <person name="Youmans B."/>
            <person name="Ayvaz T."/>
            <person name="Ross M."/>
            <person name="Santibanez J."/>
            <person name="Aqrawi P."/>
            <person name="Gross S."/>
            <person name="Joshi V."/>
            <person name="Fowler G."/>
            <person name="Nazareth L."/>
            <person name="Reid J."/>
            <person name="Worley K."/>
            <person name="Petrosino J."/>
            <person name="Highlander S."/>
            <person name="Gibbs R."/>
        </authorList>
    </citation>
    <scope>NUCLEOTIDE SEQUENCE [LARGE SCALE GENOMIC DNA]</scope>
    <source>
        <strain evidence="1 2">DSM 11664</strain>
    </source>
</reference>